<sequence>MANQSLNLPDLLAQYKAHEAAFPGLTGDAAETAWNEHASLLEHLIIQTRPASVACVASAIDFALEHYGESLAPCLLRHCAALLRAA</sequence>
<organism evidence="1">
    <name type="scientific">uncultured Caudovirales phage</name>
    <dbReference type="NCBI Taxonomy" id="2100421"/>
    <lineage>
        <taxon>Viruses</taxon>
        <taxon>Duplodnaviria</taxon>
        <taxon>Heunggongvirae</taxon>
        <taxon>Uroviricota</taxon>
        <taxon>Caudoviricetes</taxon>
        <taxon>Peduoviridae</taxon>
        <taxon>Maltschvirus</taxon>
        <taxon>Maltschvirus maltsch</taxon>
    </lineage>
</organism>
<name>A0A6J5KRA7_9CAUD</name>
<proteinExistence type="predicted"/>
<reference evidence="1" key="1">
    <citation type="submission" date="2020-04" db="EMBL/GenBank/DDBJ databases">
        <authorList>
            <person name="Chiriac C."/>
            <person name="Salcher M."/>
            <person name="Ghai R."/>
            <person name="Kavagutti S V."/>
        </authorList>
    </citation>
    <scope>NUCLEOTIDE SEQUENCE</scope>
</reference>
<accession>A0A6J5KRA7</accession>
<protein>
    <submittedName>
        <fullName evidence="1">Uncharacterized protein</fullName>
    </submittedName>
</protein>
<gene>
    <name evidence="1" type="ORF">UFOVP62_46</name>
</gene>
<dbReference type="EMBL" id="LR796182">
    <property type="protein sequence ID" value="CAB4124958.1"/>
    <property type="molecule type" value="Genomic_DNA"/>
</dbReference>
<evidence type="ECO:0000313" key="1">
    <source>
        <dbReference type="EMBL" id="CAB4124958.1"/>
    </source>
</evidence>